<feature type="domain" description="Tripartite ATP-independent periplasmic transporters DctQ component" evidence="10">
    <location>
        <begin position="34"/>
        <end position="166"/>
    </location>
</feature>
<feature type="transmembrane region" description="Helical" evidence="9">
    <location>
        <begin position="96"/>
        <end position="116"/>
    </location>
</feature>
<gene>
    <name evidence="11" type="ORF">DFQ59_10186</name>
</gene>
<feature type="transmembrane region" description="Helical" evidence="9">
    <location>
        <begin position="148"/>
        <end position="170"/>
    </location>
</feature>
<accession>A0A369CHN3</accession>
<keyword evidence="4 9" id="KW-0997">Cell inner membrane</keyword>
<evidence type="ECO:0000256" key="6">
    <source>
        <dbReference type="ARBA" id="ARBA00022989"/>
    </source>
</evidence>
<dbReference type="PANTHER" id="PTHR35011">
    <property type="entry name" value="2,3-DIKETO-L-GULONATE TRAP TRANSPORTER SMALL PERMEASE PROTEIN YIAM"/>
    <property type="match status" value="1"/>
</dbReference>
<keyword evidence="7 9" id="KW-0472">Membrane</keyword>
<evidence type="ECO:0000313" key="12">
    <source>
        <dbReference type="Proteomes" id="UP000252707"/>
    </source>
</evidence>
<dbReference type="Proteomes" id="UP000252707">
    <property type="component" value="Unassembled WGS sequence"/>
</dbReference>
<dbReference type="PANTHER" id="PTHR35011:SF4">
    <property type="entry name" value="SLL1102 PROTEIN"/>
    <property type="match status" value="1"/>
</dbReference>
<keyword evidence="5 9" id="KW-0812">Transmembrane</keyword>
<evidence type="ECO:0000259" key="10">
    <source>
        <dbReference type="Pfam" id="PF04290"/>
    </source>
</evidence>
<reference evidence="11 12" key="1">
    <citation type="submission" date="2018-07" db="EMBL/GenBank/DDBJ databases">
        <title>Genomic Encyclopedia of Type Strains, Phase IV (KMG-IV): sequencing the most valuable type-strain genomes for metagenomic binning, comparative biology and taxonomic classification.</title>
        <authorList>
            <person name="Goeker M."/>
        </authorList>
    </citation>
    <scope>NUCLEOTIDE SEQUENCE [LARGE SCALE GENOMIC DNA]</scope>
    <source>
        <strain evidence="11 12">DSM 26407</strain>
    </source>
</reference>
<comment type="subunit">
    <text evidence="9">The complex comprises the extracytoplasmic solute receptor protein and the two transmembrane proteins.</text>
</comment>
<feature type="transmembrane region" description="Helical" evidence="9">
    <location>
        <begin position="29"/>
        <end position="47"/>
    </location>
</feature>
<evidence type="ECO:0000256" key="5">
    <source>
        <dbReference type="ARBA" id="ARBA00022692"/>
    </source>
</evidence>
<evidence type="ECO:0000256" key="4">
    <source>
        <dbReference type="ARBA" id="ARBA00022519"/>
    </source>
</evidence>
<dbReference type="EMBL" id="QPJY01000001">
    <property type="protein sequence ID" value="RCX32788.1"/>
    <property type="molecule type" value="Genomic_DNA"/>
</dbReference>
<evidence type="ECO:0000256" key="7">
    <source>
        <dbReference type="ARBA" id="ARBA00023136"/>
    </source>
</evidence>
<sequence length="181" mass="19810">MEQAPGAGPARIVGLVNGLSERVGRAMSWLTLAMVLVTFVVVILRYLFNIGWIAMQETVTWMHALVFMLGAAYTLQHDGHVRVDIFYRGASRRTKAWVDLLGTLLLLLPVCIYIGWFSWGYVANSWAVQEASQETGGLPGLYLLKSSMLVMAGLLILQGLAQALTSLLVLMGRAPAEDEGD</sequence>
<dbReference type="Pfam" id="PF04290">
    <property type="entry name" value="DctQ"/>
    <property type="match status" value="1"/>
</dbReference>
<evidence type="ECO:0000256" key="2">
    <source>
        <dbReference type="ARBA" id="ARBA00022448"/>
    </source>
</evidence>
<protein>
    <recommendedName>
        <fullName evidence="9">TRAP transporter small permease protein</fullName>
    </recommendedName>
</protein>
<keyword evidence="12" id="KW-1185">Reference proteome</keyword>
<comment type="caution">
    <text evidence="11">The sequence shown here is derived from an EMBL/GenBank/DDBJ whole genome shotgun (WGS) entry which is preliminary data.</text>
</comment>
<dbReference type="GO" id="GO:0005886">
    <property type="term" value="C:plasma membrane"/>
    <property type="evidence" value="ECO:0007669"/>
    <property type="project" value="UniProtKB-SubCell"/>
</dbReference>
<evidence type="ECO:0000256" key="9">
    <source>
        <dbReference type="RuleBase" id="RU369079"/>
    </source>
</evidence>
<feature type="transmembrane region" description="Helical" evidence="9">
    <location>
        <begin position="59"/>
        <end position="75"/>
    </location>
</feature>
<dbReference type="InterPro" id="IPR007387">
    <property type="entry name" value="TRAP_DctQ"/>
</dbReference>
<dbReference type="RefSeq" id="WP_114277695.1">
    <property type="nucleotide sequence ID" value="NZ_QPJY01000001.1"/>
</dbReference>
<keyword evidence="3" id="KW-1003">Cell membrane</keyword>
<evidence type="ECO:0000256" key="1">
    <source>
        <dbReference type="ARBA" id="ARBA00004429"/>
    </source>
</evidence>
<proteinExistence type="inferred from homology"/>
<dbReference type="GO" id="GO:0022857">
    <property type="term" value="F:transmembrane transporter activity"/>
    <property type="evidence" value="ECO:0007669"/>
    <property type="project" value="UniProtKB-UniRule"/>
</dbReference>
<dbReference type="InterPro" id="IPR055348">
    <property type="entry name" value="DctQ"/>
</dbReference>
<comment type="similarity">
    <text evidence="8 9">Belongs to the TRAP transporter small permease family.</text>
</comment>
<evidence type="ECO:0000256" key="8">
    <source>
        <dbReference type="ARBA" id="ARBA00038436"/>
    </source>
</evidence>
<evidence type="ECO:0000256" key="3">
    <source>
        <dbReference type="ARBA" id="ARBA00022475"/>
    </source>
</evidence>
<name>A0A369CHN3_9GAMM</name>
<dbReference type="AlphaFoldDB" id="A0A369CHN3"/>
<evidence type="ECO:0000313" key="11">
    <source>
        <dbReference type="EMBL" id="RCX32788.1"/>
    </source>
</evidence>
<keyword evidence="2 9" id="KW-0813">Transport</keyword>
<keyword evidence="6 9" id="KW-1133">Transmembrane helix</keyword>
<comment type="subcellular location">
    <subcellularLocation>
        <location evidence="1 9">Cell inner membrane</location>
        <topology evidence="1 9">Multi-pass membrane protein</topology>
    </subcellularLocation>
</comment>
<dbReference type="OrthoDB" id="9795655at2"/>
<organism evidence="11 12">
    <name type="scientific">Thioalbus denitrificans</name>
    <dbReference type="NCBI Taxonomy" id="547122"/>
    <lineage>
        <taxon>Bacteria</taxon>
        <taxon>Pseudomonadati</taxon>
        <taxon>Pseudomonadota</taxon>
        <taxon>Gammaproteobacteria</taxon>
        <taxon>Chromatiales</taxon>
        <taxon>Ectothiorhodospiraceae</taxon>
        <taxon>Thioalbus</taxon>
    </lineage>
</organism>
<comment type="function">
    <text evidence="9">Part of the tripartite ATP-independent periplasmic (TRAP) transport system.</text>
</comment>